<name>A0A853IWM7_9BURK</name>
<feature type="chain" id="PRO_5032810602" evidence="2">
    <location>
        <begin position="26"/>
        <end position="199"/>
    </location>
</feature>
<evidence type="ECO:0000256" key="2">
    <source>
        <dbReference type="SAM" id="SignalP"/>
    </source>
</evidence>
<protein>
    <submittedName>
        <fullName evidence="3">Uncharacterized protein</fullName>
    </submittedName>
</protein>
<evidence type="ECO:0000313" key="3">
    <source>
        <dbReference type="EMBL" id="NZA01048.1"/>
    </source>
</evidence>
<accession>A0A853IWM7</accession>
<sequence>MHHARLALHCLTASLLTLPAAQASAACYTVYDAQGGVVQQADAPPASAAQAASVPAGGRVVLNGDACAREVAMAGQIAPAPAREPASAPLLTHVANAAAAQAPYAVVGSGIAVVAPAHAEQVWERAPLVHPWCPRPADRRWKPSSPNGPTAAPTWSSAPCARAADTDGLSSMLDHQEVSDAARITSAVWEGESSSKKDQ</sequence>
<feature type="region of interest" description="Disordered" evidence="1">
    <location>
        <begin position="139"/>
        <end position="172"/>
    </location>
</feature>
<proteinExistence type="predicted"/>
<comment type="caution">
    <text evidence="3">The sequence shown here is derived from an EMBL/GenBank/DDBJ whole genome shotgun (WGS) entry which is preliminary data.</text>
</comment>
<dbReference type="Proteomes" id="UP000589716">
    <property type="component" value="Unassembled WGS sequence"/>
</dbReference>
<keyword evidence="4" id="KW-1185">Reference proteome</keyword>
<reference evidence="3 4" key="1">
    <citation type="submission" date="2020-07" db="EMBL/GenBank/DDBJ databases">
        <authorList>
            <person name="Maaloum M."/>
        </authorList>
    </citation>
    <scope>NUCLEOTIDE SEQUENCE [LARGE SCALE GENOMIC DNA]</scope>
    <source>
        <strain evidence="3 4">GCS-AN-3</strain>
    </source>
</reference>
<feature type="signal peptide" evidence="2">
    <location>
        <begin position="1"/>
        <end position="25"/>
    </location>
</feature>
<organism evidence="3 4">
    <name type="scientific">Ottowia beijingensis</name>
    <dbReference type="NCBI Taxonomy" id="1207057"/>
    <lineage>
        <taxon>Bacteria</taxon>
        <taxon>Pseudomonadati</taxon>
        <taxon>Pseudomonadota</taxon>
        <taxon>Betaproteobacteria</taxon>
        <taxon>Burkholderiales</taxon>
        <taxon>Comamonadaceae</taxon>
        <taxon>Ottowia</taxon>
    </lineage>
</organism>
<dbReference type="AlphaFoldDB" id="A0A853IWM7"/>
<dbReference type="PROSITE" id="PS51257">
    <property type="entry name" value="PROKAR_LIPOPROTEIN"/>
    <property type="match status" value="1"/>
</dbReference>
<dbReference type="EMBL" id="JACCKX010000001">
    <property type="protein sequence ID" value="NZA01048.1"/>
    <property type="molecule type" value="Genomic_DNA"/>
</dbReference>
<keyword evidence="2" id="KW-0732">Signal</keyword>
<evidence type="ECO:0000256" key="1">
    <source>
        <dbReference type="SAM" id="MobiDB-lite"/>
    </source>
</evidence>
<evidence type="ECO:0000313" key="4">
    <source>
        <dbReference type="Proteomes" id="UP000589716"/>
    </source>
</evidence>
<dbReference type="RefSeq" id="WP_180549559.1">
    <property type="nucleotide sequence ID" value="NZ_JACCKX010000001.1"/>
</dbReference>
<feature type="compositionally biased region" description="Polar residues" evidence="1">
    <location>
        <begin position="144"/>
        <end position="157"/>
    </location>
</feature>
<gene>
    <name evidence="3" type="ORF">H0I39_03395</name>
</gene>